<comment type="caution">
    <text evidence="3">The sequence shown here is derived from an EMBL/GenBank/DDBJ whole genome shotgun (WGS) entry which is preliminary data.</text>
</comment>
<dbReference type="GO" id="GO:0016423">
    <property type="term" value="F:tRNA (guanine) methyltransferase activity"/>
    <property type="evidence" value="ECO:0007669"/>
    <property type="project" value="TreeGrafter"/>
</dbReference>
<feature type="domain" description="Ribosomal RNA large subunit methyltransferase K/L-like methyltransferase" evidence="2">
    <location>
        <begin position="242"/>
        <end position="417"/>
    </location>
</feature>
<keyword evidence="4" id="KW-1185">Reference proteome</keyword>
<feature type="compositionally biased region" description="Basic and acidic residues" evidence="1">
    <location>
        <begin position="24"/>
        <end position="44"/>
    </location>
</feature>
<dbReference type="SUPFAM" id="SSF53335">
    <property type="entry name" value="S-adenosyl-L-methionine-dependent methyltransferases"/>
    <property type="match status" value="1"/>
</dbReference>
<dbReference type="AlphaFoldDB" id="A0A0A0BCS9"/>
<feature type="compositionally biased region" description="Basic and acidic residues" evidence="1">
    <location>
        <begin position="8"/>
        <end position="17"/>
    </location>
</feature>
<dbReference type="PANTHER" id="PTHR14911:SF13">
    <property type="entry name" value="TRNA (GUANINE(6)-N2)-METHYLTRANSFERASE THUMP3"/>
    <property type="match status" value="1"/>
</dbReference>
<dbReference type="Proteomes" id="UP000029833">
    <property type="component" value="Unassembled WGS sequence"/>
</dbReference>
<evidence type="ECO:0000313" key="3">
    <source>
        <dbReference type="EMBL" id="KGM03704.1"/>
    </source>
</evidence>
<gene>
    <name evidence="3" type="ORF">Q760_14740</name>
</gene>
<protein>
    <recommendedName>
        <fullName evidence="2">Ribosomal RNA large subunit methyltransferase K/L-like methyltransferase domain-containing protein</fullName>
    </recommendedName>
</protein>
<dbReference type="EMBL" id="AXNT01000006">
    <property type="protein sequence ID" value="KGM03704.1"/>
    <property type="molecule type" value="Genomic_DNA"/>
</dbReference>
<sequence length="426" mass="45014">MSPRPRPARADRPEPQPRRSRPPRGRDARATTPQRGDRRPDRRPAPARTPATHRVEVTFLPGLADVVAAEVTELLAPASPPVPVPGRDDTLTFAHRGPLDDPRLLGLRTAVAVFAVLTFDVPRPKSLTSGEHLPRIAAALDASARLGARRTFRFEAAGRESSVFQRLATLLSEASRMDHHADDGEILVRFRRTPGSRAGGTGGARGADRTGGAGGVDRAGAGGGDAGWDVLVRLGGPPLSARTWRVADYPGAVNATIAAAIARLAGVRAGDRVANLMCGSGTLLVERLLAGPAAVAVGVDMSAEAVDATRENVAAAGLTERVRLDVADVLEPGGTWRDAGPFDLVLVDPPWGTTHGSHATSAAVHARLLEAAHAVCAPGGRLVVLTHEITVMERCLRVASGLWQERAAVRVFAKGHHPRIYLLDRR</sequence>
<name>A0A0A0BCS9_9CELL</name>
<dbReference type="InterPro" id="IPR029063">
    <property type="entry name" value="SAM-dependent_MTases_sf"/>
</dbReference>
<dbReference type="GO" id="GO:0030488">
    <property type="term" value="P:tRNA methylation"/>
    <property type="evidence" value="ECO:0007669"/>
    <property type="project" value="TreeGrafter"/>
</dbReference>
<feature type="compositionally biased region" description="Gly residues" evidence="1">
    <location>
        <begin position="197"/>
        <end position="214"/>
    </location>
</feature>
<dbReference type="STRING" id="1408250.Q760_14740"/>
<dbReference type="InterPro" id="IPR000241">
    <property type="entry name" value="RlmKL-like_Mtase"/>
</dbReference>
<proteinExistence type="predicted"/>
<evidence type="ECO:0000259" key="2">
    <source>
        <dbReference type="Pfam" id="PF01170"/>
    </source>
</evidence>
<feature type="region of interest" description="Disordered" evidence="1">
    <location>
        <begin position="195"/>
        <end position="214"/>
    </location>
</feature>
<evidence type="ECO:0000256" key="1">
    <source>
        <dbReference type="SAM" id="MobiDB-lite"/>
    </source>
</evidence>
<evidence type="ECO:0000313" key="4">
    <source>
        <dbReference type="Proteomes" id="UP000029833"/>
    </source>
</evidence>
<dbReference type="PROSITE" id="PS00092">
    <property type="entry name" value="N6_MTASE"/>
    <property type="match status" value="1"/>
</dbReference>
<accession>A0A0A0BCS9</accession>
<dbReference type="InterPro" id="IPR002052">
    <property type="entry name" value="DNA_methylase_N6_adenine_CS"/>
</dbReference>
<dbReference type="PANTHER" id="PTHR14911">
    <property type="entry name" value="THUMP DOMAIN-CONTAINING"/>
    <property type="match status" value="1"/>
</dbReference>
<reference evidence="3 4" key="1">
    <citation type="submission" date="2013-10" db="EMBL/GenBank/DDBJ databases">
        <authorList>
            <person name="Wang G."/>
            <person name="Zhuang W."/>
        </authorList>
    </citation>
    <scope>NUCLEOTIDE SEQUENCE [LARGE SCALE GENOMIC DNA]</scope>
    <source>
        <strain evidence="3 4">DSM 20118</strain>
    </source>
</reference>
<dbReference type="RefSeq" id="WP_246056320.1">
    <property type="nucleotide sequence ID" value="NZ_AXNT01000006.1"/>
</dbReference>
<dbReference type="Gene3D" id="3.40.50.150">
    <property type="entry name" value="Vaccinia Virus protein VP39"/>
    <property type="match status" value="1"/>
</dbReference>
<dbReference type="CDD" id="cd02440">
    <property type="entry name" value="AdoMet_MTases"/>
    <property type="match status" value="1"/>
</dbReference>
<dbReference type="GO" id="GO:0003676">
    <property type="term" value="F:nucleic acid binding"/>
    <property type="evidence" value="ECO:0007669"/>
    <property type="project" value="InterPro"/>
</dbReference>
<feature type="region of interest" description="Disordered" evidence="1">
    <location>
        <begin position="1"/>
        <end position="54"/>
    </location>
</feature>
<organism evidence="3 4">
    <name type="scientific">Cellulomonas cellasea DSM 20118</name>
    <dbReference type="NCBI Taxonomy" id="1408250"/>
    <lineage>
        <taxon>Bacteria</taxon>
        <taxon>Bacillati</taxon>
        <taxon>Actinomycetota</taxon>
        <taxon>Actinomycetes</taxon>
        <taxon>Micrococcales</taxon>
        <taxon>Cellulomonadaceae</taxon>
        <taxon>Cellulomonas</taxon>
    </lineage>
</organism>
<dbReference type="Pfam" id="PF01170">
    <property type="entry name" value="UPF0020"/>
    <property type="match status" value="1"/>
</dbReference>